<proteinExistence type="inferred from homology"/>
<dbReference type="InterPro" id="IPR010258">
    <property type="entry name" value="Conjugal_tfr_TrbG/VirB9/CagX"/>
</dbReference>
<name>A0A3D8IHL5_9HELI</name>
<dbReference type="Proteomes" id="UP000256650">
    <property type="component" value="Unassembled WGS sequence"/>
</dbReference>
<evidence type="ECO:0000256" key="1">
    <source>
        <dbReference type="ARBA" id="ARBA00006135"/>
    </source>
</evidence>
<feature type="chain" id="PRO_5017665217" evidence="3">
    <location>
        <begin position="18"/>
        <end position="370"/>
    </location>
</feature>
<dbReference type="InterPro" id="IPR033645">
    <property type="entry name" value="VirB9/CagX/TrbG_C"/>
</dbReference>
<protein>
    <submittedName>
        <fullName evidence="4">Type IV secretion system protein VirB9</fullName>
    </submittedName>
</protein>
<dbReference type="Gene3D" id="2.60.40.2500">
    <property type="match status" value="1"/>
</dbReference>
<dbReference type="RefSeq" id="WP_115550905.1">
    <property type="nucleotide sequence ID" value="NZ_CAPHNE010000102.1"/>
</dbReference>
<reference evidence="4 5" key="1">
    <citation type="submission" date="2018-04" db="EMBL/GenBank/DDBJ databases">
        <title>Novel Campyloabacter and Helicobacter Species and Strains.</title>
        <authorList>
            <person name="Mannion A.J."/>
            <person name="Shen Z."/>
            <person name="Fox J.G."/>
        </authorList>
    </citation>
    <scope>NUCLEOTIDE SEQUENCE [LARGE SCALE GENOMIC DNA]</scope>
    <source>
        <strain evidence="4 5">MIT 99-5101</strain>
    </source>
</reference>
<evidence type="ECO:0000256" key="2">
    <source>
        <dbReference type="ARBA" id="ARBA00022729"/>
    </source>
</evidence>
<gene>
    <name evidence="4" type="ORF">CQA43_01885</name>
</gene>
<evidence type="ECO:0000313" key="4">
    <source>
        <dbReference type="EMBL" id="RDU64570.1"/>
    </source>
</evidence>
<dbReference type="GeneID" id="82535038"/>
<sequence>MKKLIIFTILLQNILFANPNALNQAAIEDIMQERQEEVDRIMATRQQSGESLFAQKPTIEDKNKYIANNVSIHNTNPDTNHYATPQMQYEQQYSQEIPAYTEEQLLLMKQAVRNKDLKAVQKKFLEKKYTGFENTIQIPYEENKTQKIRTRFTMATTIIFESEVESYILGDQSGYKVEEIPNMPNAISIKPFLIGIDTNLTIFTKDKKIHNFFLYSTDYKNKELPNLLVKILDDESKILTQEQMEEEARKYFVIKEGIAEMKVEREQMDFSYIKKAKKYNEWLIPSEVFNDDTFTYFKYEKKQNGKIPAIFAVIDKRDTPVETKVIGDWIIAESRNDKWTIWSGESYVCIEKVKEEEKVKPNKQEQKAVK</sequence>
<dbReference type="OrthoDB" id="5515031at2"/>
<keyword evidence="5" id="KW-1185">Reference proteome</keyword>
<dbReference type="Pfam" id="PF03524">
    <property type="entry name" value="CagX"/>
    <property type="match status" value="1"/>
</dbReference>
<evidence type="ECO:0000313" key="5">
    <source>
        <dbReference type="Proteomes" id="UP000256650"/>
    </source>
</evidence>
<organism evidence="4 5">
    <name type="scientific">Helicobacter ganmani</name>
    <dbReference type="NCBI Taxonomy" id="60246"/>
    <lineage>
        <taxon>Bacteria</taxon>
        <taxon>Pseudomonadati</taxon>
        <taxon>Campylobacterota</taxon>
        <taxon>Epsilonproteobacteria</taxon>
        <taxon>Campylobacterales</taxon>
        <taxon>Helicobacteraceae</taxon>
        <taxon>Helicobacter</taxon>
    </lineage>
</organism>
<dbReference type="InterPro" id="IPR038161">
    <property type="entry name" value="VirB9/CagX/TrbG_C_sf"/>
</dbReference>
<dbReference type="AlphaFoldDB" id="A0A3D8IHL5"/>
<comment type="caution">
    <text evidence="4">The sequence shown here is derived from an EMBL/GenBank/DDBJ whole genome shotgun (WGS) entry which is preliminary data.</text>
</comment>
<evidence type="ECO:0000256" key="3">
    <source>
        <dbReference type="SAM" id="SignalP"/>
    </source>
</evidence>
<accession>A0A3D8IHL5</accession>
<dbReference type="EMBL" id="NXLS01000001">
    <property type="protein sequence ID" value="RDU64570.1"/>
    <property type="molecule type" value="Genomic_DNA"/>
</dbReference>
<comment type="similarity">
    <text evidence="1">Belongs to the TrbG/VirB9 family.</text>
</comment>
<keyword evidence="2 3" id="KW-0732">Signal</keyword>
<dbReference type="CDD" id="cd06911">
    <property type="entry name" value="VirB9_CagX_TrbG"/>
    <property type="match status" value="1"/>
</dbReference>
<feature type="signal peptide" evidence="3">
    <location>
        <begin position="1"/>
        <end position="17"/>
    </location>
</feature>